<dbReference type="InterPro" id="IPR050389">
    <property type="entry name" value="LysR-type_TF"/>
</dbReference>
<reference evidence="6 7" key="1">
    <citation type="submission" date="2023-07" db="EMBL/GenBank/DDBJ databases">
        <title>Sorghum-associated microbial communities from plants grown in Nebraska, USA.</title>
        <authorList>
            <person name="Schachtman D."/>
        </authorList>
    </citation>
    <scope>NUCLEOTIDE SEQUENCE [LARGE SCALE GENOMIC DNA]</scope>
    <source>
        <strain evidence="6 7">DS1027</strain>
    </source>
</reference>
<organism evidence="6 7">
    <name type="scientific">Novosphingobium capsulatum</name>
    <dbReference type="NCBI Taxonomy" id="13688"/>
    <lineage>
        <taxon>Bacteria</taxon>
        <taxon>Pseudomonadati</taxon>
        <taxon>Pseudomonadota</taxon>
        <taxon>Alphaproteobacteria</taxon>
        <taxon>Sphingomonadales</taxon>
        <taxon>Sphingomonadaceae</taxon>
        <taxon>Novosphingobium</taxon>
    </lineage>
</organism>
<dbReference type="GO" id="GO:0003677">
    <property type="term" value="F:DNA binding"/>
    <property type="evidence" value="ECO:0007669"/>
    <property type="project" value="UniProtKB-KW"/>
</dbReference>
<dbReference type="Proteomes" id="UP001184150">
    <property type="component" value="Unassembled WGS sequence"/>
</dbReference>
<comment type="similarity">
    <text evidence="1">Belongs to the LysR transcriptional regulatory family.</text>
</comment>
<dbReference type="RefSeq" id="WP_309804974.1">
    <property type="nucleotide sequence ID" value="NZ_JAVDRD010000004.1"/>
</dbReference>
<dbReference type="CDD" id="cd08417">
    <property type="entry name" value="PBP2_Nitroaromatics_like"/>
    <property type="match status" value="1"/>
</dbReference>
<proteinExistence type="inferred from homology"/>
<dbReference type="InterPro" id="IPR037402">
    <property type="entry name" value="YidZ_PBP2"/>
</dbReference>
<feature type="domain" description="HTH lysR-type" evidence="5">
    <location>
        <begin position="10"/>
        <end position="67"/>
    </location>
</feature>
<name>A0ABU1ML23_9SPHN</name>
<dbReference type="PANTHER" id="PTHR30118">
    <property type="entry name" value="HTH-TYPE TRANSCRIPTIONAL REGULATOR LEUO-RELATED"/>
    <property type="match status" value="1"/>
</dbReference>
<keyword evidence="4" id="KW-0804">Transcription</keyword>
<evidence type="ECO:0000313" key="6">
    <source>
        <dbReference type="EMBL" id="MDR6510972.1"/>
    </source>
</evidence>
<dbReference type="Pfam" id="PF03466">
    <property type="entry name" value="LysR_substrate"/>
    <property type="match status" value="1"/>
</dbReference>
<evidence type="ECO:0000256" key="4">
    <source>
        <dbReference type="ARBA" id="ARBA00023163"/>
    </source>
</evidence>
<sequence length="317" mass="34259">MTAPLNLASLDLNLMVIFDALMKDRHLSRAGDRVGLSQPAMSHALRRLRGVLGDDLFIRRGGAMDPTPRALALADPIGGALDRLRAALDTEPEFEPATAERSFTLTMSDASAAHLLPNLIPRLRASAPGVDIDLLASGAREGTEHLLSGAADLGLGVFPNLPERLHCEPVQTLKMVCIADRAHPALSGGMTLQAFLTLPHVGVDIGQGTGANVDSLIETMGLRRRIMLRVPHFLIVASVVIGSDLLAVVPSAILREEEKAHLTIHELPVALPEIAIHIAWRARQSQDPALRWLRKAVAEAIRQPFWRATPIQNCACR</sequence>
<dbReference type="PROSITE" id="PS50931">
    <property type="entry name" value="HTH_LYSR"/>
    <property type="match status" value="1"/>
</dbReference>
<dbReference type="SUPFAM" id="SSF46785">
    <property type="entry name" value="Winged helix' DNA-binding domain"/>
    <property type="match status" value="1"/>
</dbReference>
<evidence type="ECO:0000256" key="3">
    <source>
        <dbReference type="ARBA" id="ARBA00023125"/>
    </source>
</evidence>
<dbReference type="Gene3D" id="1.10.10.10">
    <property type="entry name" value="Winged helix-like DNA-binding domain superfamily/Winged helix DNA-binding domain"/>
    <property type="match status" value="1"/>
</dbReference>
<gene>
    <name evidence="6" type="ORF">J2792_001844</name>
</gene>
<dbReference type="InterPro" id="IPR000847">
    <property type="entry name" value="LysR_HTH_N"/>
</dbReference>
<evidence type="ECO:0000256" key="1">
    <source>
        <dbReference type="ARBA" id="ARBA00009437"/>
    </source>
</evidence>
<dbReference type="EMBL" id="JAVDRD010000004">
    <property type="protein sequence ID" value="MDR6510972.1"/>
    <property type="molecule type" value="Genomic_DNA"/>
</dbReference>
<keyword evidence="7" id="KW-1185">Reference proteome</keyword>
<protein>
    <submittedName>
        <fullName evidence="6">DNA-binding transcriptional LysR family regulator</fullName>
    </submittedName>
</protein>
<comment type="caution">
    <text evidence="6">The sequence shown here is derived from an EMBL/GenBank/DDBJ whole genome shotgun (WGS) entry which is preliminary data.</text>
</comment>
<dbReference type="InterPro" id="IPR036390">
    <property type="entry name" value="WH_DNA-bd_sf"/>
</dbReference>
<dbReference type="PRINTS" id="PR00039">
    <property type="entry name" value="HTHLYSR"/>
</dbReference>
<evidence type="ECO:0000259" key="5">
    <source>
        <dbReference type="PROSITE" id="PS50931"/>
    </source>
</evidence>
<dbReference type="SUPFAM" id="SSF53850">
    <property type="entry name" value="Periplasmic binding protein-like II"/>
    <property type="match status" value="1"/>
</dbReference>
<dbReference type="Gene3D" id="3.40.190.10">
    <property type="entry name" value="Periplasmic binding protein-like II"/>
    <property type="match status" value="2"/>
</dbReference>
<keyword evidence="2" id="KW-0805">Transcription regulation</keyword>
<dbReference type="InterPro" id="IPR036388">
    <property type="entry name" value="WH-like_DNA-bd_sf"/>
</dbReference>
<accession>A0ABU1ML23</accession>
<keyword evidence="3 6" id="KW-0238">DNA-binding</keyword>
<evidence type="ECO:0000313" key="7">
    <source>
        <dbReference type="Proteomes" id="UP001184150"/>
    </source>
</evidence>
<evidence type="ECO:0000256" key="2">
    <source>
        <dbReference type="ARBA" id="ARBA00023015"/>
    </source>
</evidence>
<dbReference type="PANTHER" id="PTHR30118:SF15">
    <property type="entry name" value="TRANSCRIPTIONAL REGULATORY PROTEIN"/>
    <property type="match status" value="1"/>
</dbReference>
<dbReference type="InterPro" id="IPR005119">
    <property type="entry name" value="LysR_subst-bd"/>
</dbReference>
<dbReference type="Pfam" id="PF00126">
    <property type="entry name" value="HTH_1"/>
    <property type="match status" value="1"/>
</dbReference>